<organism evidence="6 7">
    <name type="scientific">Trichonephila inaurata madagascariensis</name>
    <dbReference type="NCBI Taxonomy" id="2747483"/>
    <lineage>
        <taxon>Eukaryota</taxon>
        <taxon>Metazoa</taxon>
        <taxon>Ecdysozoa</taxon>
        <taxon>Arthropoda</taxon>
        <taxon>Chelicerata</taxon>
        <taxon>Arachnida</taxon>
        <taxon>Araneae</taxon>
        <taxon>Araneomorphae</taxon>
        <taxon>Entelegynae</taxon>
        <taxon>Araneoidea</taxon>
        <taxon>Nephilidae</taxon>
        <taxon>Trichonephila</taxon>
        <taxon>Trichonephila inaurata</taxon>
    </lineage>
</organism>
<keyword evidence="7" id="KW-1185">Reference proteome</keyword>
<dbReference type="PANTHER" id="PTHR42884:SF14">
    <property type="entry name" value="NEUROENDOCRINE CONVERTASE 1"/>
    <property type="match status" value="1"/>
</dbReference>
<keyword evidence="3" id="KW-0720">Serine protease</keyword>
<comment type="caution">
    <text evidence="4">Lacks conserved residue(s) required for the propagation of feature annotation.</text>
</comment>
<dbReference type="EMBL" id="BMAV01026061">
    <property type="protein sequence ID" value="GFS46986.1"/>
    <property type="molecule type" value="Genomic_DNA"/>
</dbReference>
<evidence type="ECO:0000256" key="1">
    <source>
        <dbReference type="ARBA" id="ARBA00022670"/>
    </source>
</evidence>
<dbReference type="Proteomes" id="UP000886998">
    <property type="component" value="Unassembled WGS sequence"/>
</dbReference>
<dbReference type="GO" id="GO:0016485">
    <property type="term" value="P:protein processing"/>
    <property type="evidence" value="ECO:0007669"/>
    <property type="project" value="TreeGrafter"/>
</dbReference>
<evidence type="ECO:0000256" key="2">
    <source>
        <dbReference type="ARBA" id="ARBA00022801"/>
    </source>
</evidence>
<accession>A0A8X6MCU1</accession>
<dbReference type="InterPro" id="IPR000209">
    <property type="entry name" value="Peptidase_S8/S53_dom"/>
</dbReference>
<protein>
    <submittedName>
        <fullName evidence="6">Neuroendocrine convertase 1</fullName>
    </submittedName>
</protein>
<reference evidence="6" key="1">
    <citation type="submission" date="2020-08" db="EMBL/GenBank/DDBJ databases">
        <title>Multicomponent nature underlies the extraordinary mechanical properties of spider dragline silk.</title>
        <authorList>
            <person name="Kono N."/>
            <person name="Nakamura H."/>
            <person name="Mori M."/>
            <person name="Yoshida Y."/>
            <person name="Ohtoshi R."/>
            <person name="Malay A.D."/>
            <person name="Moran D.A.P."/>
            <person name="Tomita M."/>
            <person name="Numata K."/>
            <person name="Arakawa K."/>
        </authorList>
    </citation>
    <scope>NUCLEOTIDE SEQUENCE</scope>
</reference>
<feature type="domain" description="Peptidase S8/S53" evidence="5">
    <location>
        <begin position="127"/>
        <end position="201"/>
    </location>
</feature>
<comment type="similarity">
    <text evidence="4">Belongs to the peptidase S8 family.</text>
</comment>
<dbReference type="PROSITE" id="PS51892">
    <property type="entry name" value="SUBTILASE"/>
    <property type="match status" value="1"/>
</dbReference>
<keyword evidence="1" id="KW-0645">Protease</keyword>
<evidence type="ECO:0000256" key="3">
    <source>
        <dbReference type="ARBA" id="ARBA00022825"/>
    </source>
</evidence>
<dbReference type="SUPFAM" id="SSF52743">
    <property type="entry name" value="Subtilisin-like"/>
    <property type="match status" value="1"/>
</dbReference>
<evidence type="ECO:0000256" key="4">
    <source>
        <dbReference type="PROSITE-ProRule" id="PRU01240"/>
    </source>
</evidence>
<dbReference type="OrthoDB" id="300641at2759"/>
<name>A0A8X6MCU1_9ARAC</name>
<evidence type="ECO:0000259" key="5">
    <source>
        <dbReference type="Pfam" id="PF00082"/>
    </source>
</evidence>
<keyword evidence="2" id="KW-0378">Hydrolase</keyword>
<dbReference type="AlphaFoldDB" id="A0A8X6MCU1"/>
<dbReference type="GO" id="GO:0005802">
    <property type="term" value="C:trans-Golgi network"/>
    <property type="evidence" value="ECO:0007669"/>
    <property type="project" value="TreeGrafter"/>
</dbReference>
<dbReference type="GO" id="GO:0000139">
    <property type="term" value="C:Golgi membrane"/>
    <property type="evidence" value="ECO:0007669"/>
    <property type="project" value="TreeGrafter"/>
</dbReference>
<evidence type="ECO:0000313" key="6">
    <source>
        <dbReference type="EMBL" id="GFS46986.1"/>
    </source>
</evidence>
<dbReference type="GO" id="GO:0004252">
    <property type="term" value="F:serine-type endopeptidase activity"/>
    <property type="evidence" value="ECO:0007669"/>
    <property type="project" value="InterPro"/>
</dbReference>
<evidence type="ECO:0000313" key="7">
    <source>
        <dbReference type="Proteomes" id="UP000886998"/>
    </source>
</evidence>
<gene>
    <name evidence="6" type="primary">PCSK1</name>
    <name evidence="6" type="ORF">TNIN_465152</name>
</gene>
<dbReference type="PANTHER" id="PTHR42884">
    <property type="entry name" value="PROPROTEIN CONVERTASE SUBTILISIN/KEXIN-RELATED"/>
    <property type="match status" value="1"/>
</dbReference>
<dbReference type="InterPro" id="IPR015500">
    <property type="entry name" value="Peptidase_S8_subtilisin-rel"/>
</dbReference>
<dbReference type="PRINTS" id="PR00723">
    <property type="entry name" value="SUBTILISIN"/>
</dbReference>
<dbReference type="Pfam" id="PF00082">
    <property type="entry name" value="Peptidase_S8"/>
    <property type="match status" value="1"/>
</dbReference>
<comment type="caution">
    <text evidence="6">The sequence shown here is derived from an EMBL/GenBank/DDBJ whole genome shotgun (WGS) entry which is preliminary data.</text>
</comment>
<dbReference type="InterPro" id="IPR036852">
    <property type="entry name" value="Peptidase_S8/S53_dom_sf"/>
</dbReference>
<proteinExistence type="inferred from homology"/>
<sequence length="262" mass="29286">MKFVSPIIVCYTGNKEISASDIRHYHDLVDMNAVRVKWVALQTPLTRVKRTVFGELRLIDIYRTTFKAREKKNSREKVLEKFRNTSLINFNDPLFGEQWYLLNKGQTGSAPDNDINVLPVWKSGITGKGVRISVLDDGIHPQSEEVAQNYDSTSSEDLSFKKSNYNPIPENSHGTYCAAIAAGVANNNVCGVGVAYDAKIGDEWLGKRIRSCISDACQIQTVENFIRCTNYRRSRNRCSGGDGLNSRPGTCGYLHGLLGTQR</sequence>
<dbReference type="Gene3D" id="3.40.50.200">
    <property type="entry name" value="Peptidase S8/S53 domain"/>
    <property type="match status" value="1"/>
</dbReference>